<evidence type="ECO:0000313" key="2">
    <source>
        <dbReference type="Proteomes" id="UP000004088"/>
    </source>
</evidence>
<dbReference type="HOGENOM" id="CLU_3311147_0_0_4"/>
<gene>
    <name evidence="1" type="ORF">HMPREF9098_2303</name>
</gene>
<organism evidence="1 2">
    <name type="scientific">Kingella denitrificans ATCC 33394</name>
    <dbReference type="NCBI Taxonomy" id="888741"/>
    <lineage>
        <taxon>Bacteria</taxon>
        <taxon>Pseudomonadati</taxon>
        <taxon>Pseudomonadota</taxon>
        <taxon>Betaproteobacteria</taxon>
        <taxon>Neisseriales</taxon>
        <taxon>Neisseriaceae</taxon>
        <taxon>Kingella</taxon>
    </lineage>
</organism>
<name>F0F2G8_9NEIS</name>
<dbReference type="AlphaFoldDB" id="F0F2G8"/>
<keyword evidence="2" id="KW-1185">Reference proteome</keyword>
<dbReference type="EMBL" id="AEWV01000043">
    <property type="protein sequence ID" value="EGC16275.1"/>
    <property type="molecule type" value="Genomic_DNA"/>
</dbReference>
<sequence>MLRIIANLGTAGDGGGVQAACSVCSPKRGGGGATPCEPL</sequence>
<protein>
    <submittedName>
        <fullName evidence="1">Uncharacterized protein</fullName>
    </submittedName>
</protein>
<reference evidence="1 2" key="1">
    <citation type="submission" date="2011-01" db="EMBL/GenBank/DDBJ databases">
        <authorList>
            <person name="Muzny D."/>
            <person name="Qin X."/>
            <person name="Deng J."/>
            <person name="Jiang H."/>
            <person name="Liu Y."/>
            <person name="Qu J."/>
            <person name="Song X.-Z."/>
            <person name="Zhang L."/>
            <person name="Thornton R."/>
            <person name="Coyle M."/>
            <person name="Francisco L."/>
            <person name="Jackson L."/>
            <person name="Javaid M."/>
            <person name="Korchina V."/>
            <person name="Kovar C."/>
            <person name="Mata R."/>
            <person name="Mathew T."/>
            <person name="Ngo R."/>
            <person name="Nguyen L."/>
            <person name="Nguyen N."/>
            <person name="Okwuonu G."/>
            <person name="Ongeri F."/>
            <person name="Pham C."/>
            <person name="Simmons D."/>
            <person name="Wilczek-Boney K."/>
            <person name="Hale W."/>
            <person name="Jakkamsetti A."/>
            <person name="Pham P."/>
            <person name="Ruth R."/>
            <person name="San Lucas F."/>
            <person name="Warren J."/>
            <person name="Zhang J."/>
            <person name="Zhao Z."/>
            <person name="Zhou C."/>
            <person name="Zhu D."/>
            <person name="Lee S."/>
            <person name="Bess C."/>
            <person name="Blankenburg K."/>
            <person name="Forbes L."/>
            <person name="Fu Q."/>
            <person name="Gubbala S."/>
            <person name="Hirani K."/>
            <person name="Jayaseelan J.C."/>
            <person name="Lara F."/>
            <person name="Munidasa M."/>
            <person name="Palculict T."/>
            <person name="Patil S."/>
            <person name="Pu L.-L."/>
            <person name="Saada N."/>
            <person name="Tang L."/>
            <person name="Weissenberger G."/>
            <person name="Zhu Y."/>
            <person name="Hemphill L."/>
            <person name="Shang Y."/>
            <person name="Youmans B."/>
            <person name="Ayvaz T."/>
            <person name="Ross M."/>
            <person name="Santibanez J."/>
            <person name="Aqrawi P."/>
            <person name="Gross S."/>
            <person name="Joshi V."/>
            <person name="Fowler G."/>
            <person name="Nazareth L."/>
            <person name="Reid J."/>
            <person name="Worley K."/>
            <person name="Petrosino J."/>
            <person name="Highlander S."/>
            <person name="Gibbs R."/>
        </authorList>
    </citation>
    <scope>NUCLEOTIDE SEQUENCE [LARGE SCALE GENOMIC DNA]</scope>
    <source>
        <strain evidence="1 2">ATCC 33394</strain>
    </source>
</reference>
<dbReference type="STRING" id="888741.HMPREF9098_2303"/>
<dbReference type="Proteomes" id="UP000004088">
    <property type="component" value="Unassembled WGS sequence"/>
</dbReference>
<proteinExistence type="predicted"/>
<comment type="caution">
    <text evidence="1">The sequence shown here is derived from an EMBL/GenBank/DDBJ whole genome shotgun (WGS) entry which is preliminary data.</text>
</comment>
<evidence type="ECO:0000313" key="1">
    <source>
        <dbReference type="EMBL" id="EGC16275.1"/>
    </source>
</evidence>
<accession>F0F2G8</accession>